<accession>A0A6G0ZC96</accession>
<proteinExistence type="predicted"/>
<sequence>YYTDNEKLSYVIKNLTIINYNLNDLSINRVNIVNKLGNVKFLSFNTIFKNVQTQIIQMLKDFLISQNLKLITIECSL</sequence>
<dbReference type="EMBL" id="VUJU01000798">
    <property type="protein sequence ID" value="KAF0768294.1"/>
    <property type="molecule type" value="Genomic_DNA"/>
</dbReference>
<organism evidence="1 2">
    <name type="scientific">Aphis craccivora</name>
    <name type="common">Cowpea aphid</name>
    <dbReference type="NCBI Taxonomy" id="307492"/>
    <lineage>
        <taxon>Eukaryota</taxon>
        <taxon>Metazoa</taxon>
        <taxon>Ecdysozoa</taxon>
        <taxon>Arthropoda</taxon>
        <taxon>Hexapoda</taxon>
        <taxon>Insecta</taxon>
        <taxon>Pterygota</taxon>
        <taxon>Neoptera</taxon>
        <taxon>Paraneoptera</taxon>
        <taxon>Hemiptera</taxon>
        <taxon>Sternorrhyncha</taxon>
        <taxon>Aphidomorpha</taxon>
        <taxon>Aphidoidea</taxon>
        <taxon>Aphididae</taxon>
        <taxon>Aphidini</taxon>
        <taxon>Aphis</taxon>
        <taxon>Aphis</taxon>
    </lineage>
</organism>
<comment type="caution">
    <text evidence="1">The sequence shown here is derived from an EMBL/GenBank/DDBJ whole genome shotgun (WGS) entry which is preliminary data.</text>
</comment>
<dbReference type="Proteomes" id="UP000478052">
    <property type="component" value="Unassembled WGS sequence"/>
</dbReference>
<gene>
    <name evidence="1" type="ORF">FWK35_00034412</name>
</gene>
<evidence type="ECO:0000313" key="2">
    <source>
        <dbReference type="Proteomes" id="UP000478052"/>
    </source>
</evidence>
<feature type="non-terminal residue" evidence="1">
    <location>
        <position position="1"/>
    </location>
</feature>
<reference evidence="1 2" key="1">
    <citation type="submission" date="2019-08" db="EMBL/GenBank/DDBJ databases">
        <title>Whole genome of Aphis craccivora.</title>
        <authorList>
            <person name="Voronova N.V."/>
            <person name="Shulinski R.S."/>
            <person name="Bandarenka Y.V."/>
            <person name="Zhorov D.G."/>
            <person name="Warner D."/>
        </authorList>
    </citation>
    <scope>NUCLEOTIDE SEQUENCE [LARGE SCALE GENOMIC DNA]</scope>
    <source>
        <strain evidence="1">180601</strain>
        <tissue evidence="1">Whole Body</tissue>
    </source>
</reference>
<protein>
    <submittedName>
        <fullName evidence="1">Uncharacterized protein</fullName>
    </submittedName>
</protein>
<dbReference type="AlphaFoldDB" id="A0A6G0ZC96"/>
<name>A0A6G0ZC96_APHCR</name>
<evidence type="ECO:0000313" key="1">
    <source>
        <dbReference type="EMBL" id="KAF0768294.1"/>
    </source>
</evidence>
<keyword evidence="2" id="KW-1185">Reference proteome</keyword>
<feature type="non-terminal residue" evidence="1">
    <location>
        <position position="77"/>
    </location>
</feature>